<evidence type="ECO:0000313" key="2">
    <source>
        <dbReference type="Proteomes" id="UP000829398"/>
    </source>
</evidence>
<dbReference type="Proteomes" id="UP000829398">
    <property type="component" value="Chromosome 7"/>
</dbReference>
<comment type="caution">
    <text evidence="1">The sequence shown here is derived from an EMBL/GenBank/DDBJ whole genome shotgun (WGS) entry which is preliminary data.</text>
</comment>
<dbReference type="EMBL" id="CM039176">
    <property type="protein sequence ID" value="KAH9718251.1"/>
    <property type="molecule type" value="Genomic_DNA"/>
</dbReference>
<organism evidence="1 2">
    <name type="scientific">Citrus sinensis</name>
    <name type="common">Sweet orange</name>
    <name type="synonym">Citrus aurantium var. sinensis</name>
    <dbReference type="NCBI Taxonomy" id="2711"/>
    <lineage>
        <taxon>Eukaryota</taxon>
        <taxon>Viridiplantae</taxon>
        <taxon>Streptophyta</taxon>
        <taxon>Embryophyta</taxon>
        <taxon>Tracheophyta</taxon>
        <taxon>Spermatophyta</taxon>
        <taxon>Magnoliopsida</taxon>
        <taxon>eudicotyledons</taxon>
        <taxon>Gunneridae</taxon>
        <taxon>Pentapetalae</taxon>
        <taxon>rosids</taxon>
        <taxon>malvids</taxon>
        <taxon>Sapindales</taxon>
        <taxon>Rutaceae</taxon>
        <taxon>Aurantioideae</taxon>
        <taxon>Citrus</taxon>
    </lineage>
</organism>
<sequence length="219" mass="25938">MHMELPNDTVVTDLIDERHHWKEDIICQHFSKEASERILQTPLPRIPQQDILIWKFDKHGSYSVKSGYQLALKQKFSDNPGCSDTTRTHWEVVWAKEIPEKVKVFMWRAAKNLLPTATNLWKRKMIMDPICKRCSCRSEDVFHALLECRVARKLWKVTEFYEEVKQIPHQDMLSLLQEMASKRTKKDVELIIAVCWAIWYSRNCFIFYGKEENPLISVA</sequence>
<proteinExistence type="predicted"/>
<evidence type="ECO:0000313" key="1">
    <source>
        <dbReference type="EMBL" id="KAH9718251.1"/>
    </source>
</evidence>
<reference evidence="2" key="1">
    <citation type="journal article" date="2023" name="Hortic. Res.">
        <title>A chromosome-level phased genome enabling allele-level studies in sweet orange: a case study on citrus Huanglongbing tolerance.</title>
        <authorList>
            <person name="Wu B."/>
            <person name="Yu Q."/>
            <person name="Deng Z."/>
            <person name="Duan Y."/>
            <person name="Luo F."/>
            <person name="Gmitter F. Jr."/>
        </authorList>
    </citation>
    <scope>NUCLEOTIDE SEQUENCE [LARGE SCALE GENOMIC DNA]</scope>
    <source>
        <strain evidence="2">cv. Valencia</strain>
    </source>
</reference>
<accession>A0ACB8JL06</accession>
<gene>
    <name evidence="1" type="ORF">KPL71_022147</name>
</gene>
<protein>
    <submittedName>
        <fullName evidence="1">Zf-RVT domain-containing protein</fullName>
    </submittedName>
</protein>
<keyword evidence="2" id="KW-1185">Reference proteome</keyword>
<name>A0ACB8JL06_CITSI</name>